<dbReference type="InterPro" id="IPR016181">
    <property type="entry name" value="Acyl_CoA_acyltransferase"/>
</dbReference>
<dbReference type="RefSeq" id="WP_061918720.1">
    <property type="nucleotide sequence ID" value="NZ_DF967971.1"/>
</dbReference>
<sequence>MNVEIFAEWLRRQGHHIYQTASSYWYDAGPRVLQSFPYHWLIQPSSREIQDLLWKKNILAVRFSAPVNSPTGMISYHVVLEDPEYCLEKLKPQARNGIRRGLENCRIEQISFERLADEGWQLQRDTLERQNRLNSMKKEQWQRICLAAIGLPSLTTWAALVSSELAAAIITCRLADKVYVPYALSRSTFLGLHVNQALFYTACREIMSEPGITGIFFNLHSLDAPESVDEFKFRLGFTAKPVRQQIIFHPLVKPLINKTTYRIIVSRIEKDPQNTFLRKVEGMMRFFLRGKQPLADQPWPKCLENAREEWQPIQ</sequence>
<dbReference type="OrthoDB" id="129341at2"/>
<evidence type="ECO:0000313" key="2">
    <source>
        <dbReference type="Proteomes" id="UP000050514"/>
    </source>
</evidence>
<evidence type="ECO:0000313" key="1">
    <source>
        <dbReference type="EMBL" id="KPL74490.1"/>
    </source>
</evidence>
<reference evidence="1 2" key="1">
    <citation type="submission" date="2015-07" db="EMBL/GenBank/DDBJ databases">
        <title>Draft genome of Bellilinea caldifistulae DSM 17877.</title>
        <authorList>
            <person name="Hemp J."/>
            <person name="Ward L.M."/>
            <person name="Pace L.A."/>
            <person name="Fischer W.W."/>
        </authorList>
    </citation>
    <scope>NUCLEOTIDE SEQUENCE [LARGE SCALE GENOMIC DNA]</scope>
    <source>
        <strain evidence="1 2">GOMI-1</strain>
    </source>
</reference>
<dbReference type="STRING" id="360411.AC812_11835"/>
<dbReference type="Gene3D" id="3.40.630.30">
    <property type="match status" value="1"/>
</dbReference>
<accession>A0A0N8GM72</accession>
<dbReference type="SUPFAM" id="SSF55729">
    <property type="entry name" value="Acyl-CoA N-acyltransferases (Nat)"/>
    <property type="match status" value="1"/>
</dbReference>
<dbReference type="AlphaFoldDB" id="A0A0N8GM72"/>
<organism evidence="1 2">
    <name type="scientific">Bellilinea caldifistulae</name>
    <dbReference type="NCBI Taxonomy" id="360411"/>
    <lineage>
        <taxon>Bacteria</taxon>
        <taxon>Bacillati</taxon>
        <taxon>Chloroflexota</taxon>
        <taxon>Anaerolineae</taxon>
        <taxon>Anaerolineales</taxon>
        <taxon>Anaerolineaceae</taxon>
        <taxon>Bellilinea</taxon>
    </lineage>
</organism>
<dbReference type="Proteomes" id="UP000050514">
    <property type="component" value="Unassembled WGS sequence"/>
</dbReference>
<gene>
    <name evidence="1" type="ORF">AC812_11835</name>
</gene>
<proteinExistence type="predicted"/>
<dbReference type="EMBL" id="LGHJ01000017">
    <property type="protein sequence ID" value="KPL74490.1"/>
    <property type="molecule type" value="Genomic_DNA"/>
</dbReference>
<keyword evidence="2" id="KW-1185">Reference proteome</keyword>
<comment type="caution">
    <text evidence="1">The sequence shown here is derived from an EMBL/GenBank/DDBJ whole genome shotgun (WGS) entry which is preliminary data.</text>
</comment>
<protein>
    <submittedName>
        <fullName evidence="1">Uncharacterized protein</fullName>
    </submittedName>
</protein>
<name>A0A0N8GM72_9CHLR</name>